<name>F2RVC2_TRIT1</name>
<evidence type="ECO:0000256" key="1">
    <source>
        <dbReference type="SAM" id="MobiDB-lite"/>
    </source>
</evidence>
<accession>F2RVC2</accession>
<sequence length="168" mass="19221">MAGQSEREHNAGSEGDQIETGHLSQELKNLIDARHEWLISTKDFERANPLENKDVLYHPEFRELIRKLAHENMAQILLFRTEDQIPKRIYGNPPNHTSYLYPLRIPSQSNAHSAYPGTPGSTTKELRLGMFVVYQDQVFIKGPLDFLLISCQQAVNTMRVEKEEGKGC</sequence>
<reference evidence="3" key="1">
    <citation type="journal article" date="2012" name="MBio">
        <title>Comparative genome analysis of Trichophyton rubrum and related dermatophytes reveals candidate genes involved in infection.</title>
        <authorList>
            <person name="Martinez D.A."/>
            <person name="Oliver B.G."/>
            <person name="Graeser Y."/>
            <person name="Goldberg J.M."/>
            <person name="Li W."/>
            <person name="Martinez-Rossi N.M."/>
            <person name="Monod M."/>
            <person name="Shelest E."/>
            <person name="Barton R.C."/>
            <person name="Birch E."/>
            <person name="Brakhage A.A."/>
            <person name="Chen Z."/>
            <person name="Gurr S.J."/>
            <person name="Heiman D."/>
            <person name="Heitman J."/>
            <person name="Kosti I."/>
            <person name="Rossi A."/>
            <person name="Saif S."/>
            <person name="Samalova M."/>
            <person name="Saunders C.W."/>
            <person name="Shea T."/>
            <person name="Summerbell R.C."/>
            <person name="Xu J."/>
            <person name="Young S."/>
            <person name="Zeng Q."/>
            <person name="Birren B.W."/>
            <person name="Cuomo C.A."/>
            <person name="White T.C."/>
        </authorList>
    </citation>
    <scope>NUCLEOTIDE SEQUENCE [LARGE SCALE GENOMIC DNA]</scope>
    <source>
        <strain evidence="3">CBS 112818</strain>
    </source>
</reference>
<dbReference type="EMBL" id="GG698487">
    <property type="protein sequence ID" value="EGD95271.1"/>
    <property type="molecule type" value="Genomic_DNA"/>
</dbReference>
<evidence type="ECO:0000313" key="2">
    <source>
        <dbReference type="EMBL" id="EGD95271.1"/>
    </source>
</evidence>
<dbReference type="AlphaFoldDB" id="F2RVC2"/>
<evidence type="ECO:0000313" key="3">
    <source>
        <dbReference type="Proteomes" id="UP000009172"/>
    </source>
</evidence>
<dbReference type="HOGENOM" id="CLU_1503111_0_0_1"/>
<proteinExistence type="predicted"/>
<dbReference type="Proteomes" id="UP000009172">
    <property type="component" value="Unassembled WGS sequence"/>
</dbReference>
<organism evidence="2 3">
    <name type="scientific">Trichophyton tonsurans (strain CBS 112818)</name>
    <name type="common">Scalp ringworm fungus</name>
    <dbReference type="NCBI Taxonomy" id="647933"/>
    <lineage>
        <taxon>Eukaryota</taxon>
        <taxon>Fungi</taxon>
        <taxon>Dikarya</taxon>
        <taxon>Ascomycota</taxon>
        <taxon>Pezizomycotina</taxon>
        <taxon>Eurotiomycetes</taxon>
        <taxon>Eurotiomycetidae</taxon>
        <taxon>Onygenales</taxon>
        <taxon>Arthrodermataceae</taxon>
        <taxon>Trichophyton</taxon>
    </lineage>
</organism>
<feature type="compositionally biased region" description="Basic and acidic residues" evidence="1">
    <location>
        <begin position="1"/>
        <end position="11"/>
    </location>
</feature>
<protein>
    <submittedName>
        <fullName evidence="2">Uncharacterized protein</fullName>
    </submittedName>
</protein>
<keyword evidence="3" id="KW-1185">Reference proteome</keyword>
<gene>
    <name evidence="2" type="ORF">TESG_02761</name>
</gene>
<feature type="region of interest" description="Disordered" evidence="1">
    <location>
        <begin position="1"/>
        <end position="21"/>
    </location>
</feature>